<proteinExistence type="predicted"/>
<reference evidence="2" key="1">
    <citation type="journal article" date="2020" name="Stud. Mycol.">
        <title>101 Dothideomycetes genomes: a test case for predicting lifestyles and emergence of pathogens.</title>
        <authorList>
            <person name="Haridas S."/>
            <person name="Albert R."/>
            <person name="Binder M."/>
            <person name="Bloem J."/>
            <person name="Labutti K."/>
            <person name="Salamov A."/>
            <person name="Andreopoulos B."/>
            <person name="Baker S."/>
            <person name="Barry K."/>
            <person name="Bills G."/>
            <person name="Bluhm B."/>
            <person name="Cannon C."/>
            <person name="Castanera R."/>
            <person name="Culley D."/>
            <person name="Daum C."/>
            <person name="Ezra D."/>
            <person name="Gonzalez J."/>
            <person name="Henrissat B."/>
            <person name="Kuo A."/>
            <person name="Liang C."/>
            <person name="Lipzen A."/>
            <person name="Lutzoni F."/>
            <person name="Magnuson J."/>
            <person name="Mondo S."/>
            <person name="Nolan M."/>
            <person name="Ohm R."/>
            <person name="Pangilinan J."/>
            <person name="Park H.-J."/>
            <person name="Ramirez L."/>
            <person name="Alfaro M."/>
            <person name="Sun H."/>
            <person name="Tritt A."/>
            <person name="Yoshinaga Y."/>
            <person name="Zwiers L.-H."/>
            <person name="Turgeon B."/>
            <person name="Goodwin S."/>
            <person name="Spatafora J."/>
            <person name="Crous P."/>
            <person name="Grigoriev I."/>
        </authorList>
    </citation>
    <scope>NUCLEOTIDE SEQUENCE</scope>
    <source>
        <strain evidence="2">CBS 121167</strain>
    </source>
</reference>
<name>A0A6A6BQR6_9PEZI</name>
<dbReference type="EMBL" id="ML995475">
    <property type="protein sequence ID" value="KAF2146459.1"/>
    <property type="molecule type" value="Genomic_DNA"/>
</dbReference>
<accession>A0A6A6BQR6</accession>
<protein>
    <submittedName>
        <fullName evidence="2">Uncharacterized protein</fullName>
    </submittedName>
</protein>
<dbReference type="Proteomes" id="UP000799438">
    <property type="component" value="Unassembled WGS sequence"/>
</dbReference>
<feature type="transmembrane region" description="Helical" evidence="1">
    <location>
        <begin position="40"/>
        <end position="62"/>
    </location>
</feature>
<evidence type="ECO:0000313" key="3">
    <source>
        <dbReference type="Proteomes" id="UP000799438"/>
    </source>
</evidence>
<evidence type="ECO:0000313" key="2">
    <source>
        <dbReference type="EMBL" id="KAF2146459.1"/>
    </source>
</evidence>
<dbReference type="GeneID" id="54304505"/>
<feature type="transmembrane region" description="Helical" evidence="1">
    <location>
        <begin position="6"/>
        <end position="28"/>
    </location>
</feature>
<evidence type="ECO:0000256" key="1">
    <source>
        <dbReference type="SAM" id="Phobius"/>
    </source>
</evidence>
<keyword evidence="1" id="KW-1133">Transmembrane helix</keyword>
<dbReference type="RefSeq" id="XP_033402168.1">
    <property type="nucleotide sequence ID" value="XM_033546998.1"/>
</dbReference>
<keyword evidence="1" id="KW-0812">Transmembrane</keyword>
<organism evidence="2 3">
    <name type="scientific">Aplosporella prunicola CBS 121167</name>
    <dbReference type="NCBI Taxonomy" id="1176127"/>
    <lineage>
        <taxon>Eukaryota</taxon>
        <taxon>Fungi</taxon>
        <taxon>Dikarya</taxon>
        <taxon>Ascomycota</taxon>
        <taxon>Pezizomycotina</taxon>
        <taxon>Dothideomycetes</taxon>
        <taxon>Dothideomycetes incertae sedis</taxon>
        <taxon>Botryosphaeriales</taxon>
        <taxon>Aplosporellaceae</taxon>
        <taxon>Aplosporella</taxon>
    </lineage>
</organism>
<keyword evidence="1" id="KW-0472">Membrane</keyword>
<sequence>MDWLFFVARGLLGWTTSCVACLVLLTVLLRITPTYSYSCVWGLAVGVMVVMGVVVCVEPMAYDSECVCPSAEDAGTKRY</sequence>
<gene>
    <name evidence="2" type="ORF">K452DRAFT_65901</name>
</gene>
<keyword evidence="3" id="KW-1185">Reference proteome</keyword>
<dbReference type="AlphaFoldDB" id="A0A6A6BQR6"/>